<evidence type="ECO:0000256" key="1">
    <source>
        <dbReference type="SAM" id="MobiDB-lite"/>
    </source>
</evidence>
<feature type="region of interest" description="Disordered" evidence="1">
    <location>
        <begin position="308"/>
        <end position="383"/>
    </location>
</feature>
<dbReference type="OrthoDB" id="10325432at2759"/>
<feature type="region of interest" description="Disordered" evidence="1">
    <location>
        <begin position="71"/>
        <end position="94"/>
    </location>
</feature>
<feature type="compositionally biased region" description="Low complexity" evidence="1">
    <location>
        <begin position="236"/>
        <end position="249"/>
    </location>
</feature>
<name>A0A1Q9BY07_SYMMI</name>
<comment type="caution">
    <text evidence="2">The sequence shown here is derived from an EMBL/GenBank/DDBJ whole genome shotgun (WGS) entry which is preliminary data.</text>
</comment>
<dbReference type="EMBL" id="LSRX01002404">
    <property type="protein sequence ID" value="OLP75566.1"/>
    <property type="molecule type" value="Genomic_DNA"/>
</dbReference>
<protein>
    <submittedName>
        <fullName evidence="2">Uncharacterized protein</fullName>
    </submittedName>
</protein>
<gene>
    <name evidence="2" type="ORF">AK812_SmicGene44618</name>
</gene>
<reference evidence="2 3" key="1">
    <citation type="submission" date="2016-02" db="EMBL/GenBank/DDBJ databases">
        <title>Genome analysis of coral dinoflagellate symbionts highlights evolutionary adaptations to a symbiotic lifestyle.</title>
        <authorList>
            <person name="Aranda M."/>
            <person name="Li Y."/>
            <person name="Liew Y.J."/>
            <person name="Baumgarten S."/>
            <person name="Simakov O."/>
            <person name="Wilson M."/>
            <person name="Piel J."/>
            <person name="Ashoor H."/>
            <person name="Bougouffa S."/>
            <person name="Bajic V.B."/>
            <person name="Ryu T."/>
            <person name="Ravasi T."/>
            <person name="Bayer T."/>
            <person name="Micklem G."/>
            <person name="Kim H."/>
            <person name="Bhak J."/>
            <person name="Lajeunesse T.C."/>
            <person name="Voolstra C.R."/>
        </authorList>
    </citation>
    <scope>NUCLEOTIDE SEQUENCE [LARGE SCALE GENOMIC DNA]</scope>
    <source>
        <strain evidence="2 3">CCMP2467</strain>
    </source>
</reference>
<feature type="region of interest" description="Disordered" evidence="1">
    <location>
        <begin position="232"/>
        <end position="259"/>
    </location>
</feature>
<feature type="compositionally biased region" description="Basic residues" evidence="1">
    <location>
        <begin position="337"/>
        <end position="349"/>
    </location>
</feature>
<evidence type="ECO:0000313" key="3">
    <source>
        <dbReference type="Proteomes" id="UP000186817"/>
    </source>
</evidence>
<keyword evidence="3" id="KW-1185">Reference proteome</keyword>
<feature type="non-terminal residue" evidence="2">
    <location>
        <position position="383"/>
    </location>
</feature>
<feature type="region of interest" description="Disordered" evidence="1">
    <location>
        <begin position="115"/>
        <end position="137"/>
    </location>
</feature>
<proteinExistence type="predicted"/>
<evidence type="ECO:0000313" key="2">
    <source>
        <dbReference type="EMBL" id="OLP75566.1"/>
    </source>
</evidence>
<organism evidence="2 3">
    <name type="scientific">Symbiodinium microadriaticum</name>
    <name type="common">Dinoflagellate</name>
    <name type="synonym">Zooxanthella microadriatica</name>
    <dbReference type="NCBI Taxonomy" id="2951"/>
    <lineage>
        <taxon>Eukaryota</taxon>
        <taxon>Sar</taxon>
        <taxon>Alveolata</taxon>
        <taxon>Dinophyceae</taxon>
        <taxon>Suessiales</taxon>
        <taxon>Symbiodiniaceae</taxon>
        <taxon>Symbiodinium</taxon>
    </lineage>
</organism>
<dbReference type="Proteomes" id="UP000186817">
    <property type="component" value="Unassembled WGS sequence"/>
</dbReference>
<feature type="compositionally biased region" description="Low complexity" evidence="1">
    <location>
        <begin position="316"/>
        <end position="326"/>
    </location>
</feature>
<dbReference type="AlphaFoldDB" id="A0A1Q9BY07"/>
<sequence>MLVEASFDRSCHLWYVEDWQVFHYFATGSDCEWHWTVELLGGDDMVRVVVRWLAWTMLFLALWGCAGAPAEEPAPAADVPSEAPAEPSEAPAADVGEVASAPAGKVPTVEAHAPEATVSDEELLGGAGASFSSRPSREALRQQHMQQLAAEQFSNLIPLWQLLQHVISAVATSQAQLDVLGQQTQQITSTLERLPGAIMDGVDRIVTEQRRAHSAQMDRVLRLVQMEMSRSFQRSPGTPGRAPATPGMGSAPGTPFGLVALNEGGEARATRRARCGVCSGCRTKTAVKERRPPCINWIPVEPLERDERGRFKRAADTTTESAAEAAEAPKRAVQFPKRPKKEKKDKKKKKEEDDLWDEASGVCDSPEPLGKGPEDPPGDGGAG</sequence>
<accession>A0A1Q9BY07</accession>